<dbReference type="InterPro" id="IPR025525">
    <property type="entry name" value="hAT-like_transposase_RNase-H"/>
</dbReference>
<dbReference type="Proteomes" id="UP000436088">
    <property type="component" value="Unassembled WGS sequence"/>
</dbReference>
<organism evidence="13 14">
    <name type="scientific">Hibiscus syriacus</name>
    <name type="common">Rose of Sharon</name>
    <dbReference type="NCBI Taxonomy" id="106335"/>
    <lineage>
        <taxon>Eukaryota</taxon>
        <taxon>Viridiplantae</taxon>
        <taxon>Streptophyta</taxon>
        <taxon>Embryophyta</taxon>
        <taxon>Tracheophyta</taxon>
        <taxon>Spermatophyta</taxon>
        <taxon>Magnoliopsida</taxon>
        <taxon>eudicotyledons</taxon>
        <taxon>Gunneridae</taxon>
        <taxon>Pentapetalae</taxon>
        <taxon>rosids</taxon>
        <taxon>malvids</taxon>
        <taxon>Malvales</taxon>
        <taxon>Malvaceae</taxon>
        <taxon>Malvoideae</taxon>
        <taxon>Hibiscus</taxon>
    </lineage>
</organism>
<comment type="subcellular location">
    <subcellularLocation>
        <location evidence="1">Nucleus</location>
    </subcellularLocation>
</comment>
<evidence type="ECO:0000256" key="8">
    <source>
        <dbReference type="ARBA" id="ARBA00023163"/>
    </source>
</evidence>
<feature type="region of interest" description="Disordered" evidence="11">
    <location>
        <begin position="1"/>
        <end position="41"/>
    </location>
</feature>
<sequence>MTDKNEQHNTTTTSSPSISKPTTTANSTSISDCGDKSPKQTDDADLMVIPLTLRHTSRTWIHFTRKRVGKEIKVECNYCNKQLTGGPRAGTSHLTEHANKCVKRKCLDIRQTRLFGTQAKDGGSNDILSLAPYEFRQDKGRKVLTEMIILHEHPLTIVEHYGFKKYSNTLQPGFKVSCRNTTKKDIMQRYETEKEGISALLRKMNSRIALTTGMWTSSNQRKGYMVVTAHFIDNGWKLQSQTLRFLYVPAPHTAEVLAEHLKECIHSWNIDIRLSCITVDNRTTNDAMIDILCQEFPYGSLMLHGRFLHMRCCAHILNLIIQDGLSSEIKNGLDRIRDSVAFWTGSDKRNQNFEQVAKQVVPECTKKLQLDCKTRWNSTYNMFMVALNYKEMVLVMLEKYNKYWADVNGLMGVATILDPRFKLKLICFYFEKFYDAFIVQAEIDRIEGLLHELVDEYGYRNETANIPFVDDFDILNWWKTNGNSYTTLQQIAKDILSIHVSTVPSESAFSTGGRVIGPYRSRLLPETIEALMCAQNWLWADIKGSSEFKLERSQLEEIENDDCNTGVSDVTSIA</sequence>
<keyword evidence="8" id="KW-0804">Transcription</keyword>
<feature type="domain" description="BED-type" evidence="12">
    <location>
        <begin position="54"/>
        <end position="113"/>
    </location>
</feature>
<keyword evidence="9" id="KW-0539">Nucleus</keyword>
<dbReference type="Pfam" id="PF02892">
    <property type="entry name" value="zf-BED"/>
    <property type="match status" value="1"/>
</dbReference>
<dbReference type="Pfam" id="PF05699">
    <property type="entry name" value="Dimer_Tnp_hAT"/>
    <property type="match status" value="1"/>
</dbReference>
<dbReference type="SUPFAM" id="SSF53098">
    <property type="entry name" value="Ribonuclease H-like"/>
    <property type="match status" value="1"/>
</dbReference>
<dbReference type="InterPro" id="IPR052035">
    <property type="entry name" value="ZnF_BED_domain_contain"/>
</dbReference>
<evidence type="ECO:0000256" key="3">
    <source>
        <dbReference type="ARBA" id="ARBA00022723"/>
    </source>
</evidence>
<gene>
    <name evidence="13" type="ORF">F3Y22_tig00110327pilonHSYRG00116</name>
</gene>
<evidence type="ECO:0000256" key="11">
    <source>
        <dbReference type="SAM" id="MobiDB-lite"/>
    </source>
</evidence>
<evidence type="ECO:0000256" key="10">
    <source>
        <dbReference type="PROSITE-ProRule" id="PRU00027"/>
    </source>
</evidence>
<evidence type="ECO:0000313" key="14">
    <source>
        <dbReference type="Proteomes" id="UP000436088"/>
    </source>
</evidence>
<evidence type="ECO:0000256" key="2">
    <source>
        <dbReference type="ARBA" id="ARBA00011738"/>
    </source>
</evidence>
<comment type="subunit">
    <text evidence="2">Homodimer.</text>
</comment>
<name>A0A6A3B529_HIBSY</name>
<accession>A0A6A3B529</accession>
<dbReference type="SMART" id="SM00614">
    <property type="entry name" value="ZnF_BED"/>
    <property type="match status" value="1"/>
</dbReference>
<dbReference type="InterPro" id="IPR012337">
    <property type="entry name" value="RNaseH-like_sf"/>
</dbReference>
<dbReference type="GO" id="GO:0003677">
    <property type="term" value="F:DNA binding"/>
    <property type="evidence" value="ECO:0007669"/>
    <property type="project" value="UniProtKB-KW"/>
</dbReference>
<protein>
    <recommendedName>
        <fullName evidence="12">BED-type domain-containing protein</fullName>
    </recommendedName>
</protein>
<comment type="caution">
    <text evidence="13">The sequence shown here is derived from an EMBL/GenBank/DDBJ whole genome shotgun (WGS) entry which is preliminary data.</text>
</comment>
<dbReference type="PANTHER" id="PTHR46481:SF11">
    <property type="entry name" value="ZINC FINGER BED DOMAIN-CONTAINING PROTEIN RICESLEEPER 2-LIKE"/>
    <property type="match status" value="1"/>
</dbReference>
<dbReference type="PROSITE" id="PS50808">
    <property type="entry name" value="ZF_BED"/>
    <property type="match status" value="1"/>
</dbReference>
<evidence type="ECO:0000256" key="9">
    <source>
        <dbReference type="ARBA" id="ARBA00023242"/>
    </source>
</evidence>
<keyword evidence="14" id="KW-1185">Reference proteome</keyword>
<evidence type="ECO:0000256" key="4">
    <source>
        <dbReference type="ARBA" id="ARBA00022771"/>
    </source>
</evidence>
<evidence type="ECO:0000256" key="5">
    <source>
        <dbReference type="ARBA" id="ARBA00022833"/>
    </source>
</evidence>
<evidence type="ECO:0000259" key="12">
    <source>
        <dbReference type="PROSITE" id="PS50808"/>
    </source>
</evidence>
<dbReference type="PANTHER" id="PTHR46481">
    <property type="entry name" value="ZINC FINGER BED DOMAIN-CONTAINING PROTEIN 4"/>
    <property type="match status" value="1"/>
</dbReference>
<evidence type="ECO:0000313" key="13">
    <source>
        <dbReference type="EMBL" id="KAE8710169.1"/>
    </source>
</evidence>
<keyword evidence="5" id="KW-0862">Zinc</keyword>
<reference evidence="13" key="1">
    <citation type="submission" date="2019-09" db="EMBL/GenBank/DDBJ databases">
        <title>Draft genome information of white flower Hibiscus syriacus.</title>
        <authorList>
            <person name="Kim Y.-M."/>
        </authorList>
    </citation>
    <scope>NUCLEOTIDE SEQUENCE [LARGE SCALE GENOMIC DNA]</scope>
    <source>
        <strain evidence="13">YM2019G1</strain>
    </source>
</reference>
<keyword evidence="3" id="KW-0479">Metal-binding</keyword>
<dbReference type="Pfam" id="PF14372">
    <property type="entry name" value="hAT-like_RNase-H"/>
    <property type="match status" value="1"/>
</dbReference>
<dbReference type="AlphaFoldDB" id="A0A6A3B529"/>
<keyword evidence="6" id="KW-0805">Transcription regulation</keyword>
<evidence type="ECO:0000256" key="7">
    <source>
        <dbReference type="ARBA" id="ARBA00023125"/>
    </source>
</evidence>
<dbReference type="InterPro" id="IPR008906">
    <property type="entry name" value="HATC_C_dom"/>
</dbReference>
<dbReference type="GO" id="GO:0046983">
    <property type="term" value="F:protein dimerization activity"/>
    <property type="evidence" value="ECO:0007669"/>
    <property type="project" value="InterPro"/>
</dbReference>
<dbReference type="GO" id="GO:0008270">
    <property type="term" value="F:zinc ion binding"/>
    <property type="evidence" value="ECO:0007669"/>
    <property type="project" value="UniProtKB-KW"/>
</dbReference>
<keyword evidence="4 10" id="KW-0863">Zinc-finger</keyword>
<dbReference type="SUPFAM" id="SSF140996">
    <property type="entry name" value="Hermes dimerisation domain"/>
    <property type="match status" value="1"/>
</dbReference>
<dbReference type="EMBL" id="VEPZ02000933">
    <property type="protein sequence ID" value="KAE8710169.1"/>
    <property type="molecule type" value="Genomic_DNA"/>
</dbReference>
<feature type="compositionally biased region" description="Low complexity" evidence="11">
    <location>
        <begin position="10"/>
        <end position="24"/>
    </location>
</feature>
<keyword evidence="7" id="KW-0238">DNA-binding</keyword>
<dbReference type="InterPro" id="IPR003656">
    <property type="entry name" value="Znf_BED"/>
</dbReference>
<dbReference type="GO" id="GO:0005634">
    <property type="term" value="C:nucleus"/>
    <property type="evidence" value="ECO:0007669"/>
    <property type="project" value="UniProtKB-SubCell"/>
</dbReference>
<evidence type="ECO:0000256" key="6">
    <source>
        <dbReference type="ARBA" id="ARBA00023015"/>
    </source>
</evidence>
<evidence type="ECO:0000256" key="1">
    <source>
        <dbReference type="ARBA" id="ARBA00004123"/>
    </source>
</evidence>
<proteinExistence type="predicted"/>